<dbReference type="InterPro" id="IPR050482">
    <property type="entry name" value="Sensor_HK_TwoCompSys"/>
</dbReference>
<feature type="domain" description="Histidine kinase/HSP90-like ATPase" evidence="10">
    <location>
        <begin position="384"/>
        <end position="477"/>
    </location>
</feature>
<evidence type="ECO:0000256" key="1">
    <source>
        <dbReference type="ARBA" id="ARBA00004651"/>
    </source>
</evidence>
<keyword evidence="7 9" id="KW-0472">Membrane</keyword>
<dbReference type="InterPro" id="IPR003594">
    <property type="entry name" value="HATPase_dom"/>
</dbReference>
<sequence>MTTGSHDADTPAPPADAEASIAEPAPASEWIVLSDARPRPDRASRPLKMGRIYAQLIASALVVLVVIAVGGGYASRSVAEREAINDATHTTDLLAQSAIAPVIVDALLTGSPAALATLDEAVRARVLGSGVIRVKVWTPDGLIVYSDEPRMIGSTFPLGEEERDVLVTHTTHAEVSDLSKPENRYERADTTLLEVYRPVWTPAGKPLLFETYLSYDSVTARTGALWSGFAGITVTSLLLLLVLILPILWRLLDRVKAVQDQRVALLEHAVDASADERRRIAGTLHDGVVQELAAASFAVSGAAERAERDGEHDLSVLLRSVASAVRGTIGSLRTLLVDIYPPSLRSAGLVAALDDLAGTVRTRDIEVGLQMPADGHTGLDEEGERLVYRVAQETMRNVARHAAATRVEIALVVGVHDVVMTIADDGQGFDVIGTLAHPPEGHFGLQVLSELAAQSGAALHVMSAPGSGTTWRLTVPRP</sequence>
<accession>A0A6J7BN50</accession>
<evidence type="ECO:0000259" key="10">
    <source>
        <dbReference type="Pfam" id="PF02518"/>
    </source>
</evidence>
<dbReference type="Pfam" id="PF02518">
    <property type="entry name" value="HATPase_c"/>
    <property type="match status" value="1"/>
</dbReference>
<dbReference type="InterPro" id="IPR036890">
    <property type="entry name" value="HATPase_C_sf"/>
</dbReference>
<dbReference type="GO" id="GO:0046983">
    <property type="term" value="F:protein dimerization activity"/>
    <property type="evidence" value="ECO:0007669"/>
    <property type="project" value="InterPro"/>
</dbReference>
<feature type="region of interest" description="Disordered" evidence="8">
    <location>
        <begin position="1"/>
        <end position="23"/>
    </location>
</feature>
<keyword evidence="5" id="KW-0418">Kinase</keyword>
<dbReference type="AlphaFoldDB" id="A0A6J7BN50"/>
<evidence type="ECO:0000256" key="9">
    <source>
        <dbReference type="SAM" id="Phobius"/>
    </source>
</evidence>
<evidence type="ECO:0000256" key="7">
    <source>
        <dbReference type="ARBA" id="ARBA00023136"/>
    </source>
</evidence>
<keyword evidence="2" id="KW-1003">Cell membrane</keyword>
<feature type="domain" description="Signal transduction histidine kinase subgroup 3 dimerisation and phosphoacceptor" evidence="11">
    <location>
        <begin position="276"/>
        <end position="343"/>
    </location>
</feature>
<dbReference type="EMBL" id="CAFBIZ010000026">
    <property type="protein sequence ID" value="CAB4846982.1"/>
    <property type="molecule type" value="Genomic_DNA"/>
</dbReference>
<organism evidence="12">
    <name type="scientific">freshwater metagenome</name>
    <dbReference type="NCBI Taxonomy" id="449393"/>
    <lineage>
        <taxon>unclassified sequences</taxon>
        <taxon>metagenomes</taxon>
        <taxon>ecological metagenomes</taxon>
    </lineage>
</organism>
<reference evidence="12" key="1">
    <citation type="submission" date="2020-05" db="EMBL/GenBank/DDBJ databases">
        <authorList>
            <person name="Chiriac C."/>
            <person name="Salcher M."/>
            <person name="Ghai R."/>
            <person name="Kavagutti S V."/>
        </authorList>
    </citation>
    <scope>NUCLEOTIDE SEQUENCE</scope>
</reference>
<dbReference type="Pfam" id="PF07730">
    <property type="entry name" value="HisKA_3"/>
    <property type="match status" value="1"/>
</dbReference>
<evidence type="ECO:0000256" key="5">
    <source>
        <dbReference type="ARBA" id="ARBA00022777"/>
    </source>
</evidence>
<dbReference type="PANTHER" id="PTHR24421">
    <property type="entry name" value="NITRATE/NITRITE SENSOR PROTEIN NARX-RELATED"/>
    <property type="match status" value="1"/>
</dbReference>
<dbReference type="SUPFAM" id="SSF55874">
    <property type="entry name" value="ATPase domain of HSP90 chaperone/DNA topoisomerase II/histidine kinase"/>
    <property type="match status" value="1"/>
</dbReference>
<dbReference type="Gene3D" id="3.30.565.10">
    <property type="entry name" value="Histidine kinase-like ATPase, C-terminal domain"/>
    <property type="match status" value="1"/>
</dbReference>
<keyword evidence="4 9" id="KW-0812">Transmembrane</keyword>
<name>A0A6J7BN50_9ZZZZ</name>
<dbReference type="CDD" id="cd16917">
    <property type="entry name" value="HATPase_UhpB-NarQ-NarX-like"/>
    <property type="match status" value="1"/>
</dbReference>
<evidence type="ECO:0000256" key="3">
    <source>
        <dbReference type="ARBA" id="ARBA00022679"/>
    </source>
</evidence>
<evidence type="ECO:0000313" key="12">
    <source>
        <dbReference type="EMBL" id="CAB4846982.1"/>
    </source>
</evidence>
<dbReference type="GO" id="GO:0000155">
    <property type="term" value="F:phosphorelay sensor kinase activity"/>
    <property type="evidence" value="ECO:0007669"/>
    <property type="project" value="InterPro"/>
</dbReference>
<dbReference type="Gene3D" id="1.20.5.1930">
    <property type="match status" value="1"/>
</dbReference>
<evidence type="ECO:0000256" key="8">
    <source>
        <dbReference type="SAM" id="MobiDB-lite"/>
    </source>
</evidence>
<evidence type="ECO:0000256" key="2">
    <source>
        <dbReference type="ARBA" id="ARBA00022475"/>
    </source>
</evidence>
<protein>
    <submittedName>
        <fullName evidence="12">Unannotated protein</fullName>
    </submittedName>
</protein>
<evidence type="ECO:0000256" key="6">
    <source>
        <dbReference type="ARBA" id="ARBA00022989"/>
    </source>
</evidence>
<feature type="transmembrane region" description="Helical" evidence="9">
    <location>
        <begin position="52"/>
        <end position="74"/>
    </location>
</feature>
<gene>
    <name evidence="12" type="ORF">UFOPK3268_00343</name>
</gene>
<evidence type="ECO:0000256" key="4">
    <source>
        <dbReference type="ARBA" id="ARBA00022692"/>
    </source>
</evidence>
<feature type="transmembrane region" description="Helical" evidence="9">
    <location>
        <begin position="224"/>
        <end position="249"/>
    </location>
</feature>
<keyword evidence="3" id="KW-0808">Transferase</keyword>
<evidence type="ECO:0000259" key="11">
    <source>
        <dbReference type="Pfam" id="PF07730"/>
    </source>
</evidence>
<dbReference type="GO" id="GO:0005886">
    <property type="term" value="C:plasma membrane"/>
    <property type="evidence" value="ECO:0007669"/>
    <property type="project" value="UniProtKB-SubCell"/>
</dbReference>
<proteinExistence type="predicted"/>
<comment type="subcellular location">
    <subcellularLocation>
        <location evidence="1">Cell membrane</location>
        <topology evidence="1">Multi-pass membrane protein</topology>
    </subcellularLocation>
</comment>
<dbReference type="InterPro" id="IPR011712">
    <property type="entry name" value="Sig_transdc_His_kin_sub3_dim/P"/>
</dbReference>
<keyword evidence="6 9" id="KW-1133">Transmembrane helix</keyword>
<dbReference type="PANTHER" id="PTHR24421:SF37">
    <property type="entry name" value="SENSOR HISTIDINE KINASE NARS"/>
    <property type="match status" value="1"/>
</dbReference>